<name>A0AAN8DP94_CHAGU</name>
<comment type="caution">
    <text evidence="1">The sequence shown here is derived from an EMBL/GenBank/DDBJ whole genome shotgun (WGS) entry which is preliminary data.</text>
</comment>
<evidence type="ECO:0000313" key="1">
    <source>
        <dbReference type="EMBL" id="KAK5926666.1"/>
    </source>
</evidence>
<dbReference type="EMBL" id="JAURVH010001519">
    <property type="protein sequence ID" value="KAK5926666.1"/>
    <property type="molecule type" value="Genomic_DNA"/>
</dbReference>
<gene>
    <name evidence="1" type="ORF">CgunFtcFv8_022217</name>
</gene>
<reference evidence="1 2" key="1">
    <citation type="journal article" date="2023" name="Mol. Biol. Evol.">
        <title>Genomics of Secondarily Temperate Adaptation in the Only Non-Antarctic Icefish.</title>
        <authorList>
            <person name="Rivera-Colon A.G."/>
            <person name="Rayamajhi N."/>
            <person name="Minhas B.F."/>
            <person name="Madrigal G."/>
            <person name="Bilyk K.T."/>
            <person name="Yoon V."/>
            <person name="Hune M."/>
            <person name="Gregory S."/>
            <person name="Cheng C.H.C."/>
            <person name="Catchen J.M."/>
        </authorList>
    </citation>
    <scope>NUCLEOTIDE SEQUENCE [LARGE SCALE GENOMIC DNA]</scope>
    <source>
        <tissue evidence="1">White muscle</tissue>
    </source>
</reference>
<accession>A0AAN8DP94</accession>
<proteinExistence type="predicted"/>
<dbReference type="AlphaFoldDB" id="A0AAN8DP94"/>
<organism evidence="1 2">
    <name type="scientific">Champsocephalus gunnari</name>
    <name type="common">Mackerel icefish</name>
    <dbReference type="NCBI Taxonomy" id="52237"/>
    <lineage>
        <taxon>Eukaryota</taxon>
        <taxon>Metazoa</taxon>
        <taxon>Chordata</taxon>
        <taxon>Craniata</taxon>
        <taxon>Vertebrata</taxon>
        <taxon>Euteleostomi</taxon>
        <taxon>Actinopterygii</taxon>
        <taxon>Neopterygii</taxon>
        <taxon>Teleostei</taxon>
        <taxon>Neoteleostei</taxon>
        <taxon>Acanthomorphata</taxon>
        <taxon>Eupercaria</taxon>
        <taxon>Perciformes</taxon>
        <taxon>Notothenioidei</taxon>
        <taxon>Channichthyidae</taxon>
        <taxon>Champsocephalus</taxon>
    </lineage>
</organism>
<protein>
    <submittedName>
        <fullName evidence="1">Uncharacterized protein</fullName>
    </submittedName>
</protein>
<keyword evidence="2" id="KW-1185">Reference proteome</keyword>
<evidence type="ECO:0000313" key="2">
    <source>
        <dbReference type="Proteomes" id="UP001331515"/>
    </source>
</evidence>
<dbReference type="Proteomes" id="UP001331515">
    <property type="component" value="Unassembled WGS sequence"/>
</dbReference>
<sequence>MSHTFSVRISLSAGWLLSWTSWRIWFLRFSSSVMESFSSAARLKSWAAIESSRVCLASMMLTFTSAS</sequence>